<keyword evidence="1" id="KW-1133">Transmembrane helix</keyword>
<dbReference type="AlphaFoldDB" id="A0A0R2KWG4"/>
<keyword evidence="1" id="KW-0812">Transmembrane</keyword>
<feature type="transmembrane region" description="Helical" evidence="1">
    <location>
        <begin position="55"/>
        <end position="76"/>
    </location>
</feature>
<keyword evidence="3" id="KW-1185">Reference proteome</keyword>
<reference evidence="2 3" key="1">
    <citation type="journal article" date="2015" name="Genome Announc.">
        <title>Expanding the biotechnology potential of lactobacilli through comparative genomics of 213 strains and associated genera.</title>
        <authorList>
            <person name="Sun Z."/>
            <person name="Harris H.M."/>
            <person name="McCann A."/>
            <person name="Guo C."/>
            <person name="Argimon S."/>
            <person name="Zhang W."/>
            <person name="Yang X."/>
            <person name="Jeffery I.B."/>
            <person name="Cooney J.C."/>
            <person name="Kagawa T.F."/>
            <person name="Liu W."/>
            <person name="Song Y."/>
            <person name="Salvetti E."/>
            <person name="Wrobel A."/>
            <person name="Rasinkangas P."/>
            <person name="Parkhill J."/>
            <person name="Rea M.C."/>
            <person name="O'Sullivan O."/>
            <person name="Ritari J."/>
            <person name="Douillard F.P."/>
            <person name="Paul Ross R."/>
            <person name="Yang R."/>
            <person name="Briner A.E."/>
            <person name="Felis G.E."/>
            <person name="de Vos W.M."/>
            <person name="Barrangou R."/>
            <person name="Klaenhammer T.R."/>
            <person name="Caufield P.W."/>
            <person name="Cui Y."/>
            <person name="Zhang H."/>
            <person name="O'Toole P.W."/>
        </authorList>
    </citation>
    <scope>NUCLEOTIDE SEQUENCE [LARGE SCALE GENOMIC DNA]</scope>
    <source>
        <strain evidence="2 3">DSM 18001</strain>
    </source>
</reference>
<evidence type="ECO:0000313" key="2">
    <source>
        <dbReference type="EMBL" id="KRN93712.1"/>
    </source>
</evidence>
<gene>
    <name evidence="2" type="ORF">IV81_GL000289</name>
</gene>
<feature type="transmembrane region" description="Helical" evidence="1">
    <location>
        <begin position="30"/>
        <end position="49"/>
    </location>
</feature>
<proteinExistence type="predicted"/>
<dbReference type="STRING" id="331679.IV81_GL000289"/>
<accession>A0A0R2KWG4</accession>
<organism evidence="2 3">
    <name type="scientific">Pediococcus stilesii</name>
    <dbReference type="NCBI Taxonomy" id="331679"/>
    <lineage>
        <taxon>Bacteria</taxon>
        <taxon>Bacillati</taxon>
        <taxon>Bacillota</taxon>
        <taxon>Bacilli</taxon>
        <taxon>Lactobacillales</taxon>
        <taxon>Lactobacillaceae</taxon>
        <taxon>Pediococcus</taxon>
    </lineage>
</organism>
<evidence type="ECO:0000256" key="1">
    <source>
        <dbReference type="SAM" id="Phobius"/>
    </source>
</evidence>
<evidence type="ECO:0000313" key="3">
    <source>
        <dbReference type="Proteomes" id="UP000051859"/>
    </source>
</evidence>
<name>A0A0R2KWG4_9LACO</name>
<sequence>MSIFLNGLVNTSILILVVFIFTLILLKDRFVAASIMLVFTITGFISFWALRPGDYVMLVLEFIMISTIVYAIVNVISKMDFNVGLVFASTLALFLFFMVIAPKTNPSIKLSGFRQGSPFNVAKKFGDEIKNRANGEKITLLYYRTIDLGVERYVNVEKSGYFFERTNLIIAPQTKALDMSVKNKSTKFIIVGQGDLKNPIIKQNYKKISLGNKTRYVFSNNFSGRLSSVRVILMERK</sequence>
<dbReference type="Proteomes" id="UP000051859">
    <property type="component" value="Unassembled WGS sequence"/>
</dbReference>
<comment type="caution">
    <text evidence="2">The sequence shown here is derived from an EMBL/GenBank/DDBJ whole genome shotgun (WGS) entry which is preliminary data.</text>
</comment>
<dbReference type="EMBL" id="JQBX01000011">
    <property type="protein sequence ID" value="KRN93712.1"/>
    <property type="molecule type" value="Genomic_DNA"/>
</dbReference>
<feature type="transmembrane region" description="Helical" evidence="1">
    <location>
        <begin position="6"/>
        <end position="25"/>
    </location>
</feature>
<protein>
    <submittedName>
        <fullName evidence="2">Uncharacterized protein</fullName>
    </submittedName>
</protein>
<keyword evidence="1" id="KW-0472">Membrane</keyword>
<feature type="transmembrane region" description="Helical" evidence="1">
    <location>
        <begin position="83"/>
        <end position="101"/>
    </location>
</feature>
<dbReference type="PATRIC" id="fig|331679.3.peg.294"/>